<evidence type="ECO:0000256" key="1">
    <source>
        <dbReference type="SAM" id="Phobius"/>
    </source>
</evidence>
<sequence length="289" mass="31032">MLARAWIVSSFLRWGFTCALVVAWGGISGVCGRLLGLATLFLQLRRLGITKFEVCTVFLAMVSVIALAFAEYAIDTGVTVLMPQSDAYLCYSARYEPISLARSVVHTLLDIYVLSRLVSLIAPGFLSIRHRIRSFMDIRTIRVVSLLISEVLLIAPSVRSVGVMSDSVLFTVGSLLVLASFSRDPSGLGDVKGLTSVPPLSVASTARPVTSFTSLGSRTQPSISIHPFTTNIPSSSTINIGPSTSWPCASVSTDSLSCTTTPSMRTTRVLSNTCVITLMPTTQRLGHHS</sequence>
<feature type="transmembrane region" description="Helical" evidence="1">
    <location>
        <begin position="12"/>
        <end position="42"/>
    </location>
</feature>
<evidence type="ECO:0008006" key="4">
    <source>
        <dbReference type="Google" id="ProtNLM"/>
    </source>
</evidence>
<dbReference type="InParanoid" id="A0A0C3ASN4"/>
<reference evidence="2 3" key="1">
    <citation type="submission" date="2014-04" db="EMBL/GenBank/DDBJ databases">
        <authorList>
            <consortium name="DOE Joint Genome Institute"/>
            <person name="Kuo A."/>
            <person name="Kohler A."/>
            <person name="Nagy L.G."/>
            <person name="Floudas D."/>
            <person name="Copeland A."/>
            <person name="Barry K.W."/>
            <person name="Cichocki N."/>
            <person name="Veneault-Fourrey C."/>
            <person name="LaButti K."/>
            <person name="Lindquist E.A."/>
            <person name="Lipzen A."/>
            <person name="Lundell T."/>
            <person name="Morin E."/>
            <person name="Murat C."/>
            <person name="Sun H."/>
            <person name="Tunlid A."/>
            <person name="Henrissat B."/>
            <person name="Grigoriev I.V."/>
            <person name="Hibbett D.S."/>
            <person name="Martin F."/>
            <person name="Nordberg H.P."/>
            <person name="Cantor M.N."/>
            <person name="Hua S.X."/>
        </authorList>
    </citation>
    <scope>NUCLEOTIDE SEQUENCE [LARGE SCALE GENOMIC DNA]</scope>
    <source>
        <strain evidence="2 3">Foug A</strain>
    </source>
</reference>
<gene>
    <name evidence="2" type="ORF">SCLCIDRAFT_1079834</name>
</gene>
<dbReference type="OrthoDB" id="3351491at2759"/>
<keyword evidence="1" id="KW-1133">Transmembrane helix</keyword>
<keyword evidence="1" id="KW-0812">Transmembrane</keyword>
<dbReference type="Proteomes" id="UP000053989">
    <property type="component" value="Unassembled WGS sequence"/>
</dbReference>
<organism evidence="2 3">
    <name type="scientific">Scleroderma citrinum Foug A</name>
    <dbReference type="NCBI Taxonomy" id="1036808"/>
    <lineage>
        <taxon>Eukaryota</taxon>
        <taxon>Fungi</taxon>
        <taxon>Dikarya</taxon>
        <taxon>Basidiomycota</taxon>
        <taxon>Agaricomycotina</taxon>
        <taxon>Agaricomycetes</taxon>
        <taxon>Agaricomycetidae</taxon>
        <taxon>Boletales</taxon>
        <taxon>Sclerodermatineae</taxon>
        <taxon>Sclerodermataceae</taxon>
        <taxon>Scleroderma</taxon>
    </lineage>
</organism>
<proteinExistence type="predicted"/>
<evidence type="ECO:0000313" key="3">
    <source>
        <dbReference type="Proteomes" id="UP000053989"/>
    </source>
</evidence>
<name>A0A0C3ASN4_9AGAM</name>
<dbReference type="EMBL" id="KN822011">
    <property type="protein sequence ID" value="KIM67952.1"/>
    <property type="molecule type" value="Genomic_DNA"/>
</dbReference>
<evidence type="ECO:0000313" key="2">
    <source>
        <dbReference type="EMBL" id="KIM67952.1"/>
    </source>
</evidence>
<dbReference type="HOGENOM" id="CLU_963658_0_0_1"/>
<keyword evidence="1" id="KW-0472">Membrane</keyword>
<dbReference type="STRING" id="1036808.A0A0C3ASN4"/>
<keyword evidence="3" id="KW-1185">Reference proteome</keyword>
<accession>A0A0C3ASN4</accession>
<protein>
    <recommendedName>
        <fullName evidence="4">G-protein coupled receptors family 1 profile domain-containing protein</fullName>
    </recommendedName>
</protein>
<feature type="transmembrane region" description="Helical" evidence="1">
    <location>
        <begin position="140"/>
        <end position="158"/>
    </location>
</feature>
<dbReference type="AlphaFoldDB" id="A0A0C3ASN4"/>
<reference evidence="3" key="2">
    <citation type="submission" date="2015-01" db="EMBL/GenBank/DDBJ databases">
        <title>Evolutionary Origins and Diversification of the Mycorrhizal Mutualists.</title>
        <authorList>
            <consortium name="DOE Joint Genome Institute"/>
            <consortium name="Mycorrhizal Genomics Consortium"/>
            <person name="Kohler A."/>
            <person name="Kuo A."/>
            <person name="Nagy L.G."/>
            <person name="Floudas D."/>
            <person name="Copeland A."/>
            <person name="Barry K.W."/>
            <person name="Cichocki N."/>
            <person name="Veneault-Fourrey C."/>
            <person name="LaButti K."/>
            <person name="Lindquist E.A."/>
            <person name="Lipzen A."/>
            <person name="Lundell T."/>
            <person name="Morin E."/>
            <person name="Murat C."/>
            <person name="Riley R."/>
            <person name="Ohm R."/>
            <person name="Sun H."/>
            <person name="Tunlid A."/>
            <person name="Henrissat B."/>
            <person name="Grigoriev I.V."/>
            <person name="Hibbett D.S."/>
            <person name="Martin F."/>
        </authorList>
    </citation>
    <scope>NUCLEOTIDE SEQUENCE [LARGE SCALE GENOMIC DNA]</scope>
    <source>
        <strain evidence="3">Foug A</strain>
    </source>
</reference>
<feature type="transmembrane region" description="Helical" evidence="1">
    <location>
        <begin position="54"/>
        <end position="74"/>
    </location>
</feature>
<feature type="transmembrane region" description="Helical" evidence="1">
    <location>
        <begin position="111"/>
        <end position="128"/>
    </location>
</feature>